<comment type="caution">
    <text evidence="2">The sequence shown here is derived from an EMBL/GenBank/DDBJ whole genome shotgun (WGS) entry which is preliminary data.</text>
</comment>
<dbReference type="EMBL" id="JUFX02000208">
    <property type="protein sequence ID" value="KPH86200.1"/>
    <property type="molecule type" value="Genomic_DNA"/>
</dbReference>
<evidence type="ECO:0000313" key="2">
    <source>
        <dbReference type="EMBL" id="KPH86200.1"/>
    </source>
</evidence>
<proteinExistence type="predicted"/>
<protein>
    <recommendedName>
        <fullName evidence="1">SGNH hydrolase-type esterase domain-containing protein</fullName>
    </recommendedName>
</protein>
<dbReference type="Proteomes" id="UP000031553">
    <property type="component" value="Unassembled WGS sequence"/>
</dbReference>
<dbReference type="AlphaFoldDB" id="A0A0N1N668"/>
<dbReference type="Gene3D" id="3.40.50.1110">
    <property type="entry name" value="SGNH hydrolase"/>
    <property type="match status" value="1"/>
</dbReference>
<dbReference type="CDD" id="cd00229">
    <property type="entry name" value="SGNH_hydrolase"/>
    <property type="match status" value="1"/>
</dbReference>
<sequence length="157" mass="17079">MQRFARYRSYNLAVSGAATRHMLGMLPAAEAVSRGAGRRLAVVFGGYNDHLPGNHIPTDETVRNLVTITSRLKQAGYTVALIEEAQTTGSPRAAIHDAIARGVLAPDITLDPFAPGLPLANVLDTTNWNPDTTHPNQTGHQIMAAFVWQHIRSFLNK</sequence>
<dbReference type="Pfam" id="PF13472">
    <property type="entry name" value="Lipase_GDSL_2"/>
    <property type="match status" value="1"/>
</dbReference>
<dbReference type="GO" id="GO:0016788">
    <property type="term" value="F:hydrolase activity, acting on ester bonds"/>
    <property type="evidence" value="ECO:0007669"/>
    <property type="project" value="UniProtKB-ARBA"/>
</dbReference>
<dbReference type="InterPro" id="IPR036514">
    <property type="entry name" value="SGNH_hydro_sf"/>
</dbReference>
<feature type="domain" description="SGNH hydrolase-type esterase" evidence="1">
    <location>
        <begin position="7"/>
        <end position="142"/>
    </location>
</feature>
<organism evidence="2 3">
    <name type="scientific">Komagataeibacter intermedius AF2</name>
    <dbReference type="NCBI Taxonomy" id="1458464"/>
    <lineage>
        <taxon>Bacteria</taxon>
        <taxon>Pseudomonadati</taxon>
        <taxon>Pseudomonadota</taxon>
        <taxon>Alphaproteobacteria</taxon>
        <taxon>Acetobacterales</taxon>
        <taxon>Acetobacteraceae</taxon>
        <taxon>Komagataeibacter</taxon>
    </lineage>
</organism>
<reference evidence="2 3" key="1">
    <citation type="submission" date="2015-07" db="EMBL/GenBank/DDBJ databases">
        <title>Draft Genome Sequence of Komagataeibacter intermedius Strain AF2, Isolated from Kombucha Tea.</title>
        <authorList>
            <person name="Santos R.A."/>
            <person name="Berretta A.A."/>
            <person name="Barud H.S."/>
            <person name="Ribeiro S.J."/>
            <person name="Gonzalez-Garcia L.N."/>
            <person name="Zucchi T.D."/>
            <person name="Goldman G.H."/>
            <person name="Riano-Pachon D.M."/>
        </authorList>
    </citation>
    <scope>NUCLEOTIDE SEQUENCE [LARGE SCALE GENOMIC DNA]</scope>
    <source>
        <strain evidence="2 3">AF2</strain>
    </source>
</reference>
<name>A0A0N1N668_9PROT</name>
<evidence type="ECO:0000259" key="1">
    <source>
        <dbReference type="Pfam" id="PF13472"/>
    </source>
</evidence>
<dbReference type="SUPFAM" id="SSF52266">
    <property type="entry name" value="SGNH hydrolase"/>
    <property type="match status" value="1"/>
</dbReference>
<evidence type="ECO:0000313" key="3">
    <source>
        <dbReference type="Proteomes" id="UP000031553"/>
    </source>
</evidence>
<gene>
    <name evidence="2" type="ORF">GLUCOINTEAF2_0202899</name>
</gene>
<accession>A0A0N1N668</accession>
<dbReference type="InterPro" id="IPR013830">
    <property type="entry name" value="SGNH_hydro"/>
</dbReference>